<feature type="domain" description="NADAR" evidence="1">
    <location>
        <begin position="5"/>
        <end position="119"/>
    </location>
</feature>
<dbReference type="OrthoDB" id="206452at2759"/>
<gene>
    <name evidence="2" type="ORF">CAC42_2711</name>
</gene>
<dbReference type="Proteomes" id="UP000243797">
    <property type="component" value="Unassembled WGS sequence"/>
</dbReference>
<dbReference type="InterPro" id="IPR012816">
    <property type="entry name" value="NADAR"/>
</dbReference>
<feature type="domain" description="NADAR" evidence="1">
    <location>
        <begin position="159"/>
        <end position="201"/>
    </location>
</feature>
<dbReference type="InParanoid" id="A0A2K1R0M5"/>
<dbReference type="EMBL" id="NKHZ01000017">
    <property type="protein sequence ID" value="PNS20780.1"/>
    <property type="molecule type" value="Genomic_DNA"/>
</dbReference>
<protein>
    <recommendedName>
        <fullName evidence="1">NADAR domain-containing protein</fullName>
    </recommendedName>
</protein>
<dbReference type="Gene3D" id="1.10.357.40">
    <property type="entry name" value="YbiA-like"/>
    <property type="match status" value="2"/>
</dbReference>
<dbReference type="CDD" id="cd15457">
    <property type="entry name" value="NADAR"/>
    <property type="match status" value="1"/>
</dbReference>
<dbReference type="STRING" id="2082308.A0A2K1R0M5"/>
<proteinExistence type="predicted"/>
<dbReference type="NCBIfam" id="TIGR02464">
    <property type="entry name" value="ribofla_fusion"/>
    <property type="match status" value="1"/>
</dbReference>
<dbReference type="InterPro" id="IPR037238">
    <property type="entry name" value="YbiA-like_sf"/>
</dbReference>
<name>A0A2K1R0M5_9PEZI</name>
<keyword evidence="3" id="KW-1185">Reference proteome</keyword>
<organism evidence="2 3">
    <name type="scientific">Sphaceloma murrayae</name>
    <dbReference type="NCBI Taxonomy" id="2082308"/>
    <lineage>
        <taxon>Eukaryota</taxon>
        <taxon>Fungi</taxon>
        <taxon>Dikarya</taxon>
        <taxon>Ascomycota</taxon>
        <taxon>Pezizomycotina</taxon>
        <taxon>Dothideomycetes</taxon>
        <taxon>Dothideomycetidae</taxon>
        <taxon>Myriangiales</taxon>
        <taxon>Elsinoaceae</taxon>
        <taxon>Sphaceloma</taxon>
    </lineage>
</organism>
<dbReference type="SUPFAM" id="SSF143990">
    <property type="entry name" value="YbiA-like"/>
    <property type="match status" value="2"/>
</dbReference>
<dbReference type="Pfam" id="PF08719">
    <property type="entry name" value="NADAR"/>
    <property type="match status" value="2"/>
</dbReference>
<evidence type="ECO:0000313" key="2">
    <source>
        <dbReference type="EMBL" id="PNS20780.1"/>
    </source>
</evidence>
<reference evidence="2 3" key="1">
    <citation type="submission" date="2017-06" db="EMBL/GenBank/DDBJ databases">
        <title>Draft genome sequence of a variant of Elsinoe murrayae.</title>
        <authorList>
            <person name="Cheng Q."/>
        </authorList>
    </citation>
    <scope>NUCLEOTIDE SEQUENCE [LARGE SCALE GENOMIC DNA]</scope>
    <source>
        <strain evidence="2 3">CQ-2017a</strain>
    </source>
</reference>
<comment type="caution">
    <text evidence="2">The sequence shown here is derived from an EMBL/GenBank/DDBJ whole genome shotgun (WGS) entry which is preliminary data.</text>
</comment>
<dbReference type="AlphaFoldDB" id="A0A2K1R0M5"/>
<evidence type="ECO:0000259" key="1">
    <source>
        <dbReference type="Pfam" id="PF08719"/>
    </source>
</evidence>
<sequence length="214" mass="24834">MATVYFWRETEPDFGYLSQWYECPFQVDGVNYWHTEMWMMMEKARLFNDADAQEAMLKTKEPRKHQGIGRKIKGFDRKIWDQHKSRIVEEGNYHKFTKTPASEGLREQLLSTGDRELVELVLWSHRRTPTQFGDGGIGAVSHSFTLNLNHGTMWLTGIYKASPYDRIWGVGFKAQVAEENRGGWGENLLGKAIMKTRERLRREEEEGKTAGKAA</sequence>
<accession>A0A2K1R0M5</accession>
<evidence type="ECO:0000313" key="3">
    <source>
        <dbReference type="Proteomes" id="UP000243797"/>
    </source>
</evidence>